<keyword evidence="2" id="KW-1185">Reference proteome</keyword>
<reference evidence="3" key="1">
    <citation type="submission" date="2025-08" db="UniProtKB">
        <authorList>
            <consortium name="RefSeq"/>
        </authorList>
    </citation>
    <scope>IDENTIFICATION</scope>
</reference>
<gene>
    <name evidence="3" type="primary">LOC105365907</name>
</gene>
<dbReference type="InterPro" id="IPR002775">
    <property type="entry name" value="DNA/RNA-bd_Alba-like"/>
</dbReference>
<feature type="domain" description="DNA/RNA-binding protein Alba-like" evidence="1">
    <location>
        <begin position="1"/>
        <end position="55"/>
    </location>
</feature>
<dbReference type="GeneID" id="105365907"/>
<dbReference type="KEGG" id="csol:105365907"/>
<dbReference type="Proteomes" id="UP000695007">
    <property type="component" value="Unplaced"/>
</dbReference>
<proteinExistence type="predicted"/>
<dbReference type="Gene3D" id="3.30.110.20">
    <property type="entry name" value="Alba-like domain"/>
    <property type="match status" value="1"/>
</dbReference>
<evidence type="ECO:0000313" key="2">
    <source>
        <dbReference type="Proteomes" id="UP000695007"/>
    </source>
</evidence>
<protein>
    <submittedName>
        <fullName evidence="3">Ribonuclease P protein subunit p25-like protein</fullName>
    </submittedName>
</protein>
<dbReference type="GO" id="GO:0003676">
    <property type="term" value="F:nucleic acid binding"/>
    <property type="evidence" value="ECO:0007669"/>
    <property type="project" value="InterPro"/>
</dbReference>
<evidence type="ECO:0000259" key="1">
    <source>
        <dbReference type="Pfam" id="PF01918"/>
    </source>
</evidence>
<sequence>MKVKNGTKMRNILQYALKHFSNHCSIVWSAVAEGITKVISCAEFFKRHHPGLNQAIKLRYIKSQRNNIQTNQSTISYMPEIHIILSKNPICIDNKALEKSNIY</sequence>
<accession>A0AAJ6YQS3</accession>
<name>A0AAJ6YQS3_9HYME</name>
<dbReference type="CTD" id="54913"/>
<dbReference type="SUPFAM" id="SSF82704">
    <property type="entry name" value="AlbA-like"/>
    <property type="match status" value="1"/>
</dbReference>
<dbReference type="InterPro" id="IPR036882">
    <property type="entry name" value="Alba-like_dom_sf"/>
</dbReference>
<dbReference type="RefSeq" id="XP_011502494.1">
    <property type="nucleotide sequence ID" value="XM_011504192.1"/>
</dbReference>
<dbReference type="Pfam" id="PF01918">
    <property type="entry name" value="Alba"/>
    <property type="match status" value="1"/>
</dbReference>
<dbReference type="AlphaFoldDB" id="A0AAJ6YQS3"/>
<organism evidence="2 3">
    <name type="scientific">Ceratosolen solmsi marchali</name>
    <dbReference type="NCBI Taxonomy" id="326594"/>
    <lineage>
        <taxon>Eukaryota</taxon>
        <taxon>Metazoa</taxon>
        <taxon>Ecdysozoa</taxon>
        <taxon>Arthropoda</taxon>
        <taxon>Hexapoda</taxon>
        <taxon>Insecta</taxon>
        <taxon>Pterygota</taxon>
        <taxon>Neoptera</taxon>
        <taxon>Endopterygota</taxon>
        <taxon>Hymenoptera</taxon>
        <taxon>Apocrita</taxon>
        <taxon>Proctotrupomorpha</taxon>
        <taxon>Chalcidoidea</taxon>
        <taxon>Agaonidae</taxon>
        <taxon>Agaoninae</taxon>
        <taxon>Ceratosolen</taxon>
    </lineage>
</organism>
<evidence type="ECO:0000313" key="3">
    <source>
        <dbReference type="RefSeq" id="XP_011502494.1"/>
    </source>
</evidence>